<gene>
    <name evidence="1" type="ORF">C798_25830</name>
</gene>
<proteinExistence type="predicted"/>
<sequence>MGNFQNIIGAGGEFLCGIELMRPVVLCPEFNNGFPGTGLGYLFEALHFGGKEPTYDYLVYLLDANAQRRGPFFFLQVKTTLKTPTDGGTYGLRFTASDVARAKAMKTPFFIGIVDRTSKDNEKIYVKGIAATRSKGIFRLKPVHDLADDTVKIDLYNEVFRLWTLQNTPLLSRLL</sequence>
<dbReference type="Proteomes" id="UP000501648">
    <property type="component" value="Chromosome"/>
</dbReference>
<protein>
    <recommendedName>
        <fullName evidence="3">DUF4365 domain-containing protein</fullName>
    </recommendedName>
</protein>
<dbReference type="AlphaFoldDB" id="A0A6M4A1I5"/>
<dbReference type="RefSeq" id="WP_017455009.1">
    <property type="nucleotide sequence ID" value="NZ_CP008956.1"/>
</dbReference>
<reference evidence="1 2" key="1">
    <citation type="journal article" date="2012" name="J. Bacteriol.">
        <title>Genome sequence of the pathogenic Herbaspirillum seropedicae strain Os34, isolated from rice roots.</title>
        <authorList>
            <person name="Ye W."/>
            <person name="Ye S."/>
            <person name="Liu J."/>
            <person name="Chang S."/>
            <person name="Chen M."/>
            <person name="Zhu B."/>
            <person name="Guo L."/>
            <person name="An Q."/>
        </authorList>
    </citation>
    <scope>NUCLEOTIDE SEQUENCE [LARGE SCALE GENOMIC DNA]</scope>
    <source>
        <strain evidence="1 2">Os34</strain>
    </source>
</reference>
<accession>A0A6M4A1I5</accession>
<dbReference type="EMBL" id="CP008956">
    <property type="protein sequence ID" value="QJQ03532.1"/>
    <property type="molecule type" value="Genomic_DNA"/>
</dbReference>
<organism evidence="1 2">
    <name type="scientific">Herbaspirillum rubrisubalbicans Os34</name>
    <dbReference type="NCBI Taxonomy" id="1235827"/>
    <lineage>
        <taxon>Bacteria</taxon>
        <taxon>Pseudomonadati</taxon>
        <taxon>Pseudomonadota</taxon>
        <taxon>Betaproteobacteria</taxon>
        <taxon>Burkholderiales</taxon>
        <taxon>Oxalobacteraceae</taxon>
        <taxon>Herbaspirillum</taxon>
    </lineage>
</organism>
<evidence type="ECO:0008006" key="3">
    <source>
        <dbReference type="Google" id="ProtNLM"/>
    </source>
</evidence>
<evidence type="ECO:0000313" key="1">
    <source>
        <dbReference type="EMBL" id="QJQ03532.1"/>
    </source>
</evidence>
<name>A0A6M4A1I5_9BURK</name>
<evidence type="ECO:0000313" key="2">
    <source>
        <dbReference type="Proteomes" id="UP000501648"/>
    </source>
</evidence>